<accession>A0A415QQ65</accession>
<dbReference type="EMBL" id="QRPV01000002">
    <property type="protein sequence ID" value="RHM46806.1"/>
    <property type="molecule type" value="Genomic_DNA"/>
</dbReference>
<dbReference type="Proteomes" id="UP000286038">
    <property type="component" value="Unassembled WGS sequence"/>
</dbReference>
<evidence type="ECO:0000313" key="1">
    <source>
        <dbReference type="EMBL" id="RHM46806.1"/>
    </source>
</evidence>
<name>A0A415QQ65_9BACT</name>
<protein>
    <submittedName>
        <fullName evidence="1">Uncharacterized protein</fullName>
    </submittedName>
</protein>
<dbReference type="RefSeq" id="WP_118448473.1">
    <property type="nucleotide sequence ID" value="NZ_CABJDM010000002.1"/>
</dbReference>
<evidence type="ECO:0000313" key="2">
    <source>
        <dbReference type="Proteomes" id="UP000286038"/>
    </source>
</evidence>
<reference evidence="1 2" key="1">
    <citation type="submission" date="2018-08" db="EMBL/GenBank/DDBJ databases">
        <title>A genome reference for cultivated species of the human gut microbiota.</title>
        <authorList>
            <person name="Zou Y."/>
            <person name="Xue W."/>
            <person name="Luo G."/>
        </authorList>
    </citation>
    <scope>NUCLEOTIDE SEQUENCE [LARGE SCALE GENOMIC DNA]</scope>
    <source>
        <strain evidence="1 2">AF34-33</strain>
    </source>
</reference>
<gene>
    <name evidence="1" type="ORF">DWZ68_02220</name>
</gene>
<organism evidence="1 2">
    <name type="scientific">Butyricimonas virosa</name>
    <dbReference type="NCBI Taxonomy" id="544645"/>
    <lineage>
        <taxon>Bacteria</taxon>
        <taxon>Pseudomonadati</taxon>
        <taxon>Bacteroidota</taxon>
        <taxon>Bacteroidia</taxon>
        <taxon>Bacteroidales</taxon>
        <taxon>Odoribacteraceae</taxon>
        <taxon>Butyricimonas</taxon>
    </lineage>
</organism>
<comment type="caution">
    <text evidence="1">The sequence shown here is derived from an EMBL/GenBank/DDBJ whole genome shotgun (WGS) entry which is preliminary data.</text>
</comment>
<proteinExistence type="predicted"/>
<dbReference type="AlphaFoldDB" id="A0A415QQ65"/>
<sequence length="93" mass="10503">MKLTVENFQEARQICIKAVLEAMKTLAPQAYIGGEGSEDGIYVAGVNEQNRILYITHFDWEEVIEILPAIETGKVKEWIIEVNEGCYPNGMIE</sequence>